<dbReference type="HOGENOM" id="CLU_1320801_0_0_1"/>
<comment type="caution">
    <text evidence="1">The sequence shown here is derived from an EMBL/GenBank/DDBJ whole genome shotgun (WGS) entry which is preliminary data.</text>
</comment>
<dbReference type="AlphaFoldDB" id="A0A010R6Y9"/>
<organism evidence="1 2">
    <name type="scientific">Colletotrichum fioriniae PJ7</name>
    <dbReference type="NCBI Taxonomy" id="1445577"/>
    <lineage>
        <taxon>Eukaryota</taxon>
        <taxon>Fungi</taxon>
        <taxon>Dikarya</taxon>
        <taxon>Ascomycota</taxon>
        <taxon>Pezizomycotina</taxon>
        <taxon>Sordariomycetes</taxon>
        <taxon>Hypocreomycetidae</taxon>
        <taxon>Glomerellales</taxon>
        <taxon>Glomerellaceae</taxon>
        <taxon>Colletotrichum</taxon>
        <taxon>Colletotrichum acutatum species complex</taxon>
    </lineage>
</organism>
<dbReference type="Proteomes" id="UP000020467">
    <property type="component" value="Unassembled WGS sequence"/>
</dbReference>
<dbReference type="KEGG" id="cfj:CFIO01_00471"/>
<sequence>MNSQKRICSQYRGWHMVAAVSLCRREGNEASVVAEMTGPGRCRDYRPEPTGHLLRQSPHLPKTPAYAASLSVPILQRIGYAIRWRLEFKTHTIPDTSVAGCRVPDEHDEMTRSLPLKPSMPQAEQSVVEESSGLAEYEILARRRQGNTWLKRPVLQQPSGRACNGIPHSHHIPASYSGVILKHTRRAVLFSASVWGEAAAEFIPTSQT</sequence>
<gene>
    <name evidence="1" type="ORF">CFIO01_00471</name>
</gene>
<name>A0A010R6Y9_9PEZI</name>
<keyword evidence="2" id="KW-1185">Reference proteome</keyword>
<proteinExistence type="predicted"/>
<reference evidence="1 2" key="1">
    <citation type="submission" date="2014-02" db="EMBL/GenBank/DDBJ databases">
        <title>The genome sequence of Colletotrichum fioriniae PJ7.</title>
        <authorList>
            <person name="Baroncelli R."/>
            <person name="Thon M.R."/>
        </authorList>
    </citation>
    <scope>NUCLEOTIDE SEQUENCE [LARGE SCALE GENOMIC DNA]</scope>
    <source>
        <strain evidence="1 2">PJ7</strain>
    </source>
</reference>
<accession>A0A010R6Y9</accession>
<evidence type="ECO:0000313" key="1">
    <source>
        <dbReference type="EMBL" id="EXF75986.1"/>
    </source>
</evidence>
<dbReference type="EMBL" id="JARH01000874">
    <property type="protein sequence ID" value="EXF75986.1"/>
    <property type="molecule type" value="Genomic_DNA"/>
</dbReference>
<protein>
    <submittedName>
        <fullName evidence="1">Uncharacterized protein</fullName>
    </submittedName>
</protein>
<evidence type="ECO:0000313" key="2">
    <source>
        <dbReference type="Proteomes" id="UP000020467"/>
    </source>
</evidence>